<protein>
    <recommendedName>
        <fullName evidence="2">Reverse transcriptase domain-containing protein</fullName>
    </recommendedName>
</protein>
<feature type="domain" description="Reverse transcriptase" evidence="2">
    <location>
        <begin position="2"/>
        <end position="115"/>
    </location>
</feature>
<accession>A0AAW2UUI9</accession>
<dbReference type="Gene3D" id="3.10.10.10">
    <property type="entry name" value="HIV Type 1 Reverse Transcriptase, subunit A, domain 1"/>
    <property type="match status" value="1"/>
</dbReference>
<dbReference type="PANTHER" id="PTHR24559">
    <property type="entry name" value="TRANSPOSON TY3-I GAG-POL POLYPROTEIN"/>
    <property type="match status" value="1"/>
</dbReference>
<keyword evidence="1" id="KW-1133">Transmembrane helix</keyword>
<dbReference type="InterPro" id="IPR043128">
    <property type="entry name" value="Rev_trsase/Diguanyl_cyclase"/>
</dbReference>
<name>A0AAW2UUI9_SESRA</name>
<reference evidence="3" key="2">
    <citation type="journal article" date="2024" name="Plant">
        <title>Genomic evolution and insights into agronomic trait innovations of Sesamum species.</title>
        <authorList>
            <person name="Miao H."/>
            <person name="Wang L."/>
            <person name="Qu L."/>
            <person name="Liu H."/>
            <person name="Sun Y."/>
            <person name="Le M."/>
            <person name="Wang Q."/>
            <person name="Wei S."/>
            <person name="Zheng Y."/>
            <person name="Lin W."/>
            <person name="Duan Y."/>
            <person name="Cao H."/>
            <person name="Xiong S."/>
            <person name="Wang X."/>
            <person name="Wei L."/>
            <person name="Li C."/>
            <person name="Ma Q."/>
            <person name="Ju M."/>
            <person name="Zhao R."/>
            <person name="Li G."/>
            <person name="Mu C."/>
            <person name="Tian Q."/>
            <person name="Mei H."/>
            <person name="Zhang T."/>
            <person name="Gao T."/>
            <person name="Zhang H."/>
        </authorList>
    </citation>
    <scope>NUCLEOTIDE SEQUENCE</scope>
    <source>
        <strain evidence="3">G02</strain>
    </source>
</reference>
<evidence type="ECO:0000256" key="1">
    <source>
        <dbReference type="SAM" id="Phobius"/>
    </source>
</evidence>
<dbReference type="Gene3D" id="3.30.70.270">
    <property type="match status" value="1"/>
</dbReference>
<gene>
    <name evidence="3" type="ORF">Sradi_1312600</name>
</gene>
<dbReference type="InterPro" id="IPR000477">
    <property type="entry name" value="RT_dom"/>
</dbReference>
<evidence type="ECO:0000259" key="2">
    <source>
        <dbReference type="Pfam" id="PF00078"/>
    </source>
</evidence>
<dbReference type="SUPFAM" id="SSF56672">
    <property type="entry name" value="DNA/RNA polymerases"/>
    <property type="match status" value="1"/>
</dbReference>
<evidence type="ECO:0000313" key="3">
    <source>
        <dbReference type="EMBL" id="KAL0418991.1"/>
    </source>
</evidence>
<dbReference type="CDD" id="cd01647">
    <property type="entry name" value="RT_LTR"/>
    <property type="match status" value="1"/>
</dbReference>
<dbReference type="EMBL" id="JACGWJ010000005">
    <property type="protein sequence ID" value="KAL0418991.1"/>
    <property type="molecule type" value="Genomic_DNA"/>
</dbReference>
<organism evidence="3">
    <name type="scientific">Sesamum radiatum</name>
    <name type="common">Black benniseed</name>
    <dbReference type="NCBI Taxonomy" id="300843"/>
    <lineage>
        <taxon>Eukaryota</taxon>
        <taxon>Viridiplantae</taxon>
        <taxon>Streptophyta</taxon>
        <taxon>Embryophyta</taxon>
        <taxon>Tracheophyta</taxon>
        <taxon>Spermatophyta</taxon>
        <taxon>Magnoliopsida</taxon>
        <taxon>eudicotyledons</taxon>
        <taxon>Gunneridae</taxon>
        <taxon>Pentapetalae</taxon>
        <taxon>asterids</taxon>
        <taxon>lamiids</taxon>
        <taxon>Lamiales</taxon>
        <taxon>Pedaliaceae</taxon>
        <taxon>Sesamum</taxon>
    </lineage>
</organism>
<proteinExistence type="predicted"/>
<comment type="caution">
    <text evidence="3">The sequence shown here is derived from an EMBL/GenBank/DDBJ whole genome shotgun (WGS) entry which is preliminary data.</text>
</comment>
<feature type="transmembrane region" description="Helical" evidence="1">
    <location>
        <begin position="21"/>
        <end position="39"/>
    </location>
</feature>
<dbReference type="PANTHER" id="PTHR24559:SF430">
    <property type="entry name" value="RNA-DIRECTED DNA POLYMERASE"/>
    <property type="match status" value="1"/>
</dbReference>
<dbReference type="InterPro" id="IPR053134">
    <property type="entry name" value="RNA-dir_DNA_polymerase"/>
</dbReference>
<keyword evidence="1" id="KW-0472">Membrane</keyword>
<dbReference type="Pfam" id="PF00078">
    <property type="entry name" value="RVT_1"/>
    <property type="match status" value="1"/>
</dbReference>
<keyword evidence="1" id="KW-0812">Transmembrane</keyword>
<sequence>MMDASQGYHKIMLALENRERVNFITFAGTFCYVAMSFGLKNAGVTYQHLVDKIFHPQIERNVEVYVDEMLVEIKEAKDHITDPEEMFSVLRNYRMKLNQGKCAFGVQGGRFFGFMVT</sequence>
<dbReference type="AlphaFoldDB" id="A0AAW2UUI9"/>
<reference evidence="3" key="1">
    <citation type="submission" date="2020-06" db="EMBL/GenBank/DDBJ databases">
        <authorList>
            <person name="Li T."/>
            <person name="Hu X."/>
            <person name="Zhang T."/>
            <person name="Song X."/>
            <person name="Zhang H."/>
            <person name="Dai N."/>
            <person name="Sheng W."/>
            <person name="Hou X."/>
            <person name="Wei L."/>
        </authorList>
    </citation>
    <scope>NUCLEOTIDE SEQUENCE</scope>
    <source>
        <strain evidence="3">G02</strain>
        <tissue evidence="3">Leaf</tissue>
    </source>
</reference>
<dbReference type="InterPro" id="IPR043502">
    <property type="entry name" value="DNA/RNA_pol_sf"/>
</dbReference>